<evidence type="ECO:0000256" key="4">
    <source>
        <dbReference type="SAM" id="Phobius"/>
    </source>
</evidence>
<organism evidence="7 8">
    <name type="scientific">Achlya hypogyna</name>
    <name type="common">Oomycete</name>
    <name type="synonym">Protoachlya hypogyna</name>
    <dbReference type="NCBI Taxonomy" id="1202772"/>
    <lineage>
        <taxon>Eukaryota</taxon>
        <taxon>Sar</taxon>
        <taxon>Stramenopiles</taxon>
        <taxon>Oomycota</taxon>
        <taxon>Saprolegniomycetes</taxon>
        <taxon>Saprolegniales</taxon>
        <taxon>Achlyaceae</taxon>
        <taxon>Achlya</taxon>
    </lineage>
</organism>
<protein>
    <recommendedName>
        <fullName evidence="9">DNA mismatch repair protein PMS1</fullName>
    </recommendedName>
</protein>
<dbReference type="Pfam" id="PF13589">
    <property type="entry name" value="HATPase_c_3"/>
    <property type="match status" value="1"/>
</dbReference>
<comment type="caution">
    <text evidence="7">The sequence shown here is derived from an EMBL/GenBank/DDBJ whole genome shotgun (WGS) entry which is preliminary data.</text>
</comment>
<dbReference type="Gene3D" id="3.30.1540.20">
    <property type="entry name" value="MutL, C-terminal domain, dimerisation subdomain"/>
    <property type="match status" value="1"/>
</dbReference>
<dbReference type="InterPro" id="IPR042120">
    <property type="entry name" value="MutL_C_dimsub"/>
</dbReference>
<dbReference type="STRING" id="1202772.A0A1V9ZL08"/>
<dbReference type="GO" id="GO:0140664">
    <property type="term" value="F:ATP-dependent DNA damage sensor activity"/>
    <property type="evidence" value="ECO:0007669"/>
    <property type="project" value="InterPro"/>
</dbReference>
<dbReference type="InterPro" id="IPR014721">
    <property type="entry name" value="Ribsml_uS5_D2-typ_fold_subgr"/>
</dbReference>
<dbReference type="EMBL" id="JNBR01000084">
    <property type="protein sequence ID" value="OQR98480.1"/>
    <property type="molecule type" value="Genomic_DNA"/>
</dbReference>
<dbReference type="GO" id="GO:0006298">
    <property type="term" value="P:mismatch repair"/>
    <property type="evidence" value="ECO:0007669"/>
    <property type="project" value="InterPro"/>
</dbReference>
<feature type="domain" description="DNA mismatch repair protein S5" evidence="6">
    <location>
        <begin position="217"/>
        <end position="340"/>
    </location>
</feature>
<dbReference type="InterPro" id="IPR013507">
    <property type="entry name" value="DNA_mismatch_S5_2-like"/>
</dbReference>
<dbReference type="AlphaFoldDB" id="A0A1V9ZL08"/>
<gene>
    <name evidence="7" type="ORF">ACHHYP_08612</name>
</gene>
<dbReference type="SMART" id="SM01340">
    <property type="entry name" value="DNA_mis_repair"/>
    <property type="match status" value="1"/>
</dbReference>
<dbReference type="GO" id="GO:0032389">
    <property type="term" value="C:MutLalpha complex"/>
    <property type="evidence" value="ECO:0007669"/>
    <property type="project" value="TreeGrafter"/>
</dbReference>
<dbReference type="SMART" id="SM00853">
    <property type="entry name" value="MutL_C"/>
    <property type="match status" value="1"/>
</dbReference>
<dbReference type="Gene3D" id="3.30.1370.100">
    <property type="entry name" value="MutL, C-terminal domain, regulatory subdomain"/>
    <property type="match status" value="1"/>
</dbReference>
<keyword evidence="2" id="KW-0227">DNA damage</keyword>
<dbReference type="GO" id="GO:0005524">
    <property type="term" value="F:ATP binding"/>
    <property type="evidence" value="ECO:0007669"/>
    <property type="project" value="InterPro"/>
</dbReference>
<feature type="transmembrane region" description="Helical" evidence="4">
    <location>
        <begin position="1016"/>
        <end position="1034"/>
    </location>
</feature>
<proteinExistence type="inferred from homology"/>
<dbReference type="InterPro" id="IPR014790">
    <property type="entry name" value="MutL_C"/>
</dbReference>
<dbReference type="GO" id="GO:0016887">
    <property type="term" value="F:ATP hydrolysis activity"/>
    <property type="evidence" value="ECO:0007669"/>
    <property type="project" value="InterPro"/>
</dbReference>
<dbReference type="SUPFAM" id="SSF103481">
    <property type="entry name" value="Multidrug resistance efflux transporter EmrE"/>
    <property type="match status" value="1"/>
</dbReference>
<feature type="domain" description="MutL C-terminal dimerisation" evidence="5">
    <location>
        <begin position="585"/>
        <end position="731"/>
    </location>
</feature>
<feature type="transmembrane region" description="Helical" evidence="4">
    <location>
        <begin position="1153"/>
        <end position="1172"/>
    </location>
</feature>
<dbReference type="Proteomes" id="UP000243579">
    <property type="component" value="Unassembled WGS sequence"/>
</dbReference>
<feature type="transmembrane region" description="Helical" evidence="4">
    <location>
        <begin position="1078"/>
        <end position="1098"/>
    </location>
</feature>
<feature type="transmembrane region" description="Helical" evidence="4">
    <location>
        <begin position="895"/>
        <end position="915"/>
    </location>
</feature>
<dbReference type="InterPro" id="IPR038973">
    <property type="entry name" value="MutL/Mlh/Pms-like"/>
</dbReference>
<dbReference type="InterPro" id="IPR037185">
    <property type="entry name" value="EmrE-like"/>
</dbReference>
<keyword evidence="4" id="KW-1133">Transmembrane helix</keyword>
<dbReference type="SUPFAM" id="SSF118116">
    <property type="entry name" value="DNA mismatch repair protein MutL"/>
    <property type="match status" value="1"/>
</dbReference>
<evidence type="ECO:0000259" key="5">
    <source>
        <dbReference type="SMART" id="SM00853"/>
    </source>
</evidence>
<dbReference type="PANTHER" id="PTHR10073:SF52">
    <property type="entry name" value="MISMATCH REPAIR ENDONUCLEASE PMS2"/>
    <property type="match status" value="1"/>
</dbReference>
<feature type="transmembrane region" description="Helical" evidence="4">
    <location>
        <begin position="1178"/>
        <end position="1198"/>
    </location>
</feature>
<dbReference type="PROSITE" id="PS00058">
    <property type="entry name" value="DNA_MISMATCH_REPAIR_1"/>
    <property type="match status" value="1"/>
</dbReference>
<reference evidence="7 8" key="1">
    <citation type="journal article" date="2014" name="Genome Biol. Evol.">
        <title>The secreted proteins of Achlya hypogyna and Thraustotheca clavata identify the ancestral oomycete secretome and reveal gene acquisitions by horizontal gene transfer.</title>
        <authorList>
            <person name="Misner I."/>
            <person name="Blouin N."/>
            <person name="Leonard G."/>
            <person name="Richards T.A."/>
            <person name="Lane C.E."/>
        </authorList>
    </citation>
    <scope>NUCLEOTIDE SEQUENCE [LARGE SCALE GENOMIC DNA]</scope>
    <source>
        <strain evidence="7 8">ATCC 48635</strain>
    </source>
</reference>
<feature type="transmembrane region" description="Helical" evidence="4">
    <location>
        <begin position="1040"/>
        <end position="1066"/>
    </location>
</feature>
<dbReference type="InterPro" id="IPR037198">
    <property type="entry name" value="MutL_C_sf"/>
</dbReference>
<feature type="transmembrane region" description="Helical" evidence="4">
    <location>
        <begin position="927"/>
        <end position="945"/>
    </location>
</feature>
<dbReference type="InterPro" id="IPR036890">
    <property type="entry name" value="HATPase_C_sf"/>
</dbReference>
<dbReference type="InterPro" id="IPR002099">
    <property type="entry name" value="MutL/Mlh/PMS"/>
</dbReference>
<dbReference type="Pfam" id="PF01119">
    <property type="entry name" value="DNA_mis_repair"/>
    <property type="match status" value="1"/>
</dbReference>
<dbReference type="InterPro" id="IPR014762">
    <property type="entry name" value="DNA_mismatch_repair_CS"/>
</dbReference>
<feature type="transmembrane region" description="Helical" evidence="4">
    <location>
        <begin position="990"/>
        <end position="1009"/>
    </location>
</feature>
<sequence>MALKSIPKKDIQRICSGQSVVDLATAVKELVENALDAGATSVEVKLKEYGQVGFEVSDNGKGIPASDYAAIALKHYTSKITAFEDLESIASFGFRGEALSSICQLASSFSVHTRTSEDEIGVLLNYDHAGVLVSSTKKARPVGTTVVVEDLFKPLAVRHKDFVKNIKRHYGKLLKTLQGYAIISANVQLSCINFAGKNNLRQMVLSTPKTSGMGDNIANIYGSKFFKSLLPLTKSVTIGSDDATIAGFVSKVGEGVGRSDNDRQFFYVNGRPVDLPNATKTVNEVWRQFEMKHKPAVFLDLRLPRGGFDVNVTPDKRETFVKEEVAIMDALREALLALYEPTRGTFQVQSLVAPSLKAPVFVASGAAKPVAPASPPTSIHAPYVASKKRSRQSSAALAESPMVSESLDASAALVVGPASTTSDPVVEVPALAIAPTAPMGLATEVVDDTESDEDEAPKAPAKRAKLRSQQLHDDENEALAFASPVGKPPRSDSSVARATPPAAVGSGSRRRESLPPKPFPPCVGRMTLADIRAQRTRYFQREKEHQALVASADGGASLDTDDDAAAAEARLSRTLTKEDFLRMEIVGQFNLGFVIARRGRDLYIIDQHASDEKFRFETLQRATVLHQQPLVRPLRLELTAVEEMTVLEHLSVFEKQGFHFAVDASAPATEKLRLTAVPFSKHTTFGVADVRELASLLLEAPHQAQTLRLPKVTAMFASRACRSAVMIGTALHKEEMLKIVTQLASLDQPWNCPHGRPTMRHLVDLNSLEGQEFEARAFSSRATFAARNMSKSRRIDGPVDHYWSHFEAQEPESDDFESVETRLLAKYDMANEASPNALKVEEPFDELTLKERSSLDVLKTRLFLTDHLQHEEWILLAEKEKADAAAQRSFVGRKCIGVALLLSSFASVSSLGVAFDLERGVSPVLKLFWKVSGSCMVLAVIVAIQTLLRRGAWPAIDRPRDTARRILLCASGFTLWNASFNWALAHTSVAHVYLLNNCHALLLVVSRVLLGAPVSFAESFGTLVGIAGSIVTTMDSTGETSAAIVGPSLYGDLGALLGAFGAVVYLTQAKVISERMEFMPFMLVHSLTVCLLLLPTMWCLGESFELSRDAATGLLGWMNLQMDRLPIEFYLVAVCDFGGRMGFIRVLAYFDPLVVSITMLLQPVLAALFGVAAGVATVPGVVTCLGSAIVIAGTILVVSSSPPEPPIAPNKPLRSTPATLYGTV</sequence>
<dbReference type="Pfam" id="PF08676">
    <property type="entry name" value="MutL_C"/>
    <property type="match status" value="1"/>
</dbReference>
<dbReference type="SUPFAM" id="SSF55874">
    <property type="entry name" value="ATPase domain of HSP90 chaperone/DNA topoisomerase II/histidine kinase"/>
    <property type="match status" value="1"/>
</dbReference>
<dbReference type="PANTHER" id="PTHR10073">
    <property type="entry name" value="DNA MISMATCH REPAIR PROTEIN MLH, PMS, MUTL"/>
    <property type="match status" value="1"/>
</dbReference>
<evidence type="ECO:0000259" key="6">
    <source>
        <dbReference type="SMART" id="SM01340"/>
    </source>
</evidence>
<dbReference type="Gene3D" id="3.30.230.10">
    <property type="match status" value="1"/>
</dbReference>
<dbReference type="Gene3D" id="3.30.565.10">
    <property type="entry name" value="Histidine kinase-like ATPase, C-terminal domain"/>
    <property type="match status" value="1"/>
</dbReference>
<evidence type="ECO:0000256" key="1">
    <source>
        <dbReference type="ARBA" id="ARBA00006082"/>
    </source>
</evidence>
<dbReference type="SUPFAM" id="SSF54211">
    <property type="entry name" value="Ribosomal protein S5 domain 2-like"/>
    <property type="match status" value="1"/>
</dbReference>
<dbReference type="NCBIfam" id="TIGR00585">
    <property type="entry name" value="mutl"/>
    <property type="match status" value="1"/>
</dbReference>
<dbReference type="OrthoDB" id="10254304at2759"/>
<dbReference type="InterPro" id="IPR042121">
    <property type="entry name" value="MutL_C_regsub"/>
</dbReference>
<keyword evidence="4" id="KW-0472">Membrane</keyword>
<dbReference type="CDD" id="cd03484">
    <property type="entry name" value="MutL_Trans_hPMS_2_like"/>
    <property type="match status" value="1"/>
</dbReference>
<dbReference type="InterPro" id="IPR020568">
    <property type="entry name" value="Ribosomal_Su5_D2-typ_SF"/>
</dbReference>
<comment type="similarity">
    <text evidence="1">Belongs to the DNA mismatch repair MutL/HexB family.</text>
</comment>
<name>A0A1V9ZL08_ACHHY</name>
<evidence type="ECO:0008006" key="9">
    <source>
        <dbReference type="Google" id="ProtNLM"/>
    </source>
</evidence>
<dbReference type="CDD" id="cd16926">
    <property type="entry name" value="HATPase_MutL-MLH-PMS-like"/>
    <property type="match status" value="1"/>
</dbReference>
<evidence type="ECO:0000256" key="2">
    <source>
        <dbReference type="ARBA" id="ARBA00022763"/>
    </source>
</evidence>
<evidence type="ECO:0000313" key="8">
    <source>
        <dbReference type="Proteomes" id="UP000243579"/>
    </source>
</evidence>
<keyword evidence="8" id="KW-1185">Reference proteome</keyword>
<evidence type="ECO:0000313" key="7">
    <source>
        <dbReference type="EMBL" id="OQR98480.1"/>
    </source>
</evidence>
<keyword evidence="4" id="KW-0812">Transmembrane</keyword>
<evidence type="ECO:0000256" key="3">
    <source>
        <dbReference type="SAM" id="MobiDB-lite"/>
    </source>
</evidence>
<feature type="region of interest" description="Disordered" evidence="3">
    <location>
        <begin position="447"/>
        <end position="521"/>
    </location>
</feature>
<accession>A0A1V9ZL08</accession>
<dbReference type="FunFam" id="3.30.565.10:FF:000014">
    <property type="entry name" value="Mismatch repair endonuclease pms1, putative"/>
    <property type="match status" value="1"/>
</dbReference>
<dbReference type="GO" id="GO:0030983">
    <property type="term" value="F:mismatched DNA binding"/>
    <property type="evidence" value="ECO:0007669"/>
    <property type="project" value="InterPro"/>
</dbReference>
<dbReference type="FunFam" id="3.30.1370.100:FF:000001">
    <property type="entry name" value="Mismatch repair endonuclease pms1, putative"/>
    <property type="match status" value="1"/>
</dbReference>